<dbReference type="EMBL" id="MT141425">
    <property type="protein sequence ID" value="QJA60927.1"/>
    <property type="molecule type" value="Genomic_DNA"/>
</dbReference>
<dbReference type="EMBL" id="MT142426">
    <property type="protein sequence ID" value="QJA80541.1"/>
    <property type="molecule type" value="Genomic_DNA"/>
</dbReference>
<organism evidence="1">
    <name type="scientific">viral metagenome</name>
    <dbReference type="NCBI Taxonomy" id="1070528"/>
    <lineage>
        <taxon>unclassified sequences</taxon>
        <taxon>metagenomes</taxon>
        <taxon>organismal metagenomes</taxon>
    </lineage>
</organism>
<dbReference type="AlphaFoldDB" id="A0A6M3IV78"/>
<protein>
    <submittedName>
        <fullName evidence="1">Uncharacterized protein</fullName>
    </submittedName>
</protein>
<accession>A0A6M3IV78</accession>
<sequence length="93" mass="10466">MKYSLLAIPNAALDITCDENMFRAGFRGNDYVAQYSKFLEEGCRLHSLVPMGPMMVFVFEKIDAVATIDRVHTATDITSPTLNLVKRGRPKKE</sequence>
<proteinExistence type="predicted"/>
<name>A0A6M3IV78_9ZZZZ</name>
<evidence type="ECO:0000313" key="1">
    <source>
        <dbReference type="EMBL" id="QJA60927.1"/>
    </source>
</evidence>
<gene>
    <name evidence="2" type="ORF">MM415A00701_0010</name>
    <name evidence="1" type="ORF">MM415B01022_0017</name>
</gene>
<evidence type="ECO:0000313" key="2">
    <source>
        <dbReference type="EMBL" id="QJA80541.1"/>
    </source>
</evidence>
<reference evidence="1" key="1">
    <citation type="submission" date="2020-03" db="EMBL/GenBank/DDBJ databases">
        <title>The deep terrestrial virosphere.</title>
        <authorList>
            <person name="Holmfeldt K."/>
            <person name="Nilsson E."/>
            <person name="Simone D."/>
            <person name="Lopez-Fernandez M."/>
            <person name="Wu X."/>
            <person name="de Brujin I."/>
            <person name="Lundin D."/>
            <person name="Andersson A."/>
            <person name="Bertilsson S."/>
            <person name="Dopson M."/>
        </authorList>
    </citation>
    <scope>NUCLEOTIDE SEQUENCE</scope>
    <source>
        <strain evidence="2">MM415A00701</strain>
        <strain evidence="1">MM415B01022</strain>
    </source>
</reference>